<keyword evidence="3" id="KW-1185">Reference proteome</keyword>
<dbReference type="CDD" id="cd06121">
    <property type="entry name" value="cupin_YML079wp"/>
    <property type="match status" value="1"/>
</dbReference>
<dbReference type="InterPro" id="IPR011051">
    <property type="entry name" value="RmlC_Cupin_sf"/>
</dbReference>
<evidence type="ECO:0000313" key="3">
    <source>
        <dbReference type="Proteomes" id="UP001478862"/>
    </source>
</evidence>
<feature type="domain" description="DUF985" evidence="1">
    <location>
        <begin position="6"/>
        <end position="140"/>
    </location>
</feature>
<dbReference type="InterPro" id="IPR014710">
    <property type="entry name" value="RmlC-like_jellyroll"/>
</dbReference>
<protein>
    <submittedName>
        <fullName evidence="2">Cupin domain-containing protein</fullName>
    </submittedName>
</protein>
<dbReference type="EMBL" id="JBEGDG010000009">
    <property type="protein sequence ID" value="MEQ6355655.1"/>
    <property type="molecule type" value="Genomic_DNA"/>
</dbReference>
<proteinExistence type="predicted"/>
<dbReference type="Gene3D" id="2.60.120.10">
    <property type="entry name" value="Jelly Rolls"/>
    <property type="match status" value="1"/>
</dbReference>
<dbReference type="PANTHER" id="PTHR33387:SF3">
    <property type="entry name" value="DUF985 DOMAIN-CONTAINING PROTEIN"/>
    <property type="match status" value="1"/>
</dbReference>
<dbReference type="SUPFAM" id="SSF51182">
    <property type="entry name" value="RmlC-like cupins"/>
    <property type="match status" value="1"/>
</dbReference>
<sequence length="166" mass="19033">MKYSAQYFIENLNLAEHPEGGYYISSFRASDDMTVRDIQRPIYTSIYFLLRSQDISHLHRLKSDELWYYHAGSPLTVHMIFPDGTYEAKKLGLNVEAGEVPQIAVPKNTIFGSSVEDANTFSLVGCMVAPGFDFEDFELFTQDELLADYPQHEEVIRKMAYTTILE</sequence>
<evidence type="ECO:0000259" key="1">
    <source>
        <dbReference type="Pfam" id="PF06172"/>
    </source>
</evidence>
<evidence type="ECO:0000313" key="2">
    <source>
        <dbReference type="EMBL" id="MEQ6355655.1"/>
    </source>
</evidence>
<name>A0ABV1MT27_9BACI</name>
<dbReference type="PANTHER" id="PTHR33387">
    <property type="entry name" value="RMLC-LIKE JELLY ROLL FOLD PROTEIN"/>
    <property type="match status" value="1"/>
</dbReference>
<reference evidence="2 3" key="1">
    <citation type="submission" date="2024-06" db="EMBL/GenBank/DDBJ databases">
        <title>Lysinibacillus zambalefons sp. nov., a Novel Firmicute Isolated from the Poon Bato Zambales Hyperalkaline Spring.</title>
        <authorList>
            <person name="Aja J.A."/>
            <person name="Lazaro J.E.H."/>
            <person name="Llorin L.D."/>
            <person name="Lim K.R."/>
            <person name="Teodosio J."/>
            <person name="Dalisay D.S."/>
        </authorList>
    </citation>
    <scope>NUCLEOTIDE SEQUENCE [LARGE SCALE GENOMIC DNA]</scope>
    <source>
        <strain evidence="2 3">M3</strain>
    </source>
</reference>
<dbReference type="Pfam" id="PF06172">
    <property type="entry name" value="Cupin_5"/>
    <property type="match status" value="1"/>
</dbReference>
<dbReference type="InterPro" id="IPR009327">
    <property type="entry name" value="Cupin_DUF985"/>
</dbReference>
<accession>A0ABV1MT27</accession>
<dbReference type="InterPro" id="IPR039935">
    <property type="entry name" value="YML079W-like"/>
</dbReference>
<organism evidence="2 3">
    <name type="scientific">Lysinibacillus zambalensis</name>
    <dbReference type="NCBI Taxonomy" id="3160866"/>
    <lineage>
        <taxon>Bacteria</taxon>
        <taxon>Bacillati</taxon>
        <taxon>Bacillota</taxon>
        <taxon>Bacilli</taxon>
        <taxon>Bacillales</taxon>
        <taxon>Bacillaceae</taxon>
        <taxon>Lysinibacillus</taxon>
    </lineage>
</organism>
<gene>
    <name evidence="2" type="ORF">ABNX05_13585</name>
</gene>
<dbReference type="RefSeq" id="WP_349660236.1">
    <property type="nucleotide sequence ID" value="NZ_JBEGDG010000009.1"/>
</dbReference>
<dbReference type="Proteomes" id="UP001478862">
    <property type="component" value="Unassembled WGS sequence"/>
</dbReference>
<comment type="caution">
    <text evidence="2">The sequence shown here is derived from an EMBL/GenBank/DDBJ whole genome shotgun (WGS) entry which is preliminary data.</text>
</comment>